<name>A0AAD7IXM4_9AGAR</name>
<proteinExistence type="predicted"/>
<evidence type="ECO:0000313" key="2">
    <source>
        <dbReference type="Proteomes" id="UP001215280"/>
    </source>
</evidence>
<protein>
    <submittedName>
        <fullName evidence="1">Ribonuclease H-like protein</fullName>
    </submittedName>
</protein>
<keyword evidence="2" id="KW-1185">Reference proteome</keyword>
<dbReference type="EMBL" id="JARJLG010000074">
    <property type="protein sequence ID" value="KAJ7752519.1"/>
    <property type="molecule type" value="Genomic_DNA"/>
</dbReference>
<dbReference type="GO" id="GO:0003676">
    <property type="term" value="F:nucleic acid binding"/>
    <property type="evidence" value="ECO:0007669"/>
    <property type="project" value="InterPro"/>
</dbReference>
<comment type="caution">
    <text evidence="1">The sequence shown here is derived from an EMBL/GenBank/DDBJ whole genome shotgun (WGS) entry which is preliminary data.</text>
</comment>
<accession>A0AAD7IXM4</accession>
<sequence>MNFLWVVLTLKTSLEEGYRIFCDETHDSPANQLEPIDGEAEISHVTVFIGNAHKINTDGEHCSAGAVWYGQDDERNSTIRVKNDLASKNGGEAAAILYAIQNSPFEVVLHFKIKSKQILRTLTVDLEACEDKGWIETNDSTILKAVVAALRGRGSRCTFQEASDPDSDGMIKASELAKRGLDEEEPRAIETRIPGAYNLKGIKLSKGTQASFYKAIKASRPSPEREKTKIMLDITRYAAQDLSGKTPTDSQIWLSIRHQDITRTTRDFMWRCLHQAYKIRGYWRDIPTYEHYAVCQHCNGWYCWYPMEHVLLECSAPGQEVLWRLAQKLWEMKGYQWPEMNLGRIFACSLADVKNEDGKSDQGANRFFRILISETAHQIWKSRCTRVIDRGNDPTRYATEAELHNKWLHCINSRLRTDALLTDTKKYGSRALNIRKVMNTWNGVLKDPENLPDIWVWQSGFLVGIPPLRPTGRNQ</sequence>
<reference evidence="1" key="1">
    <citation type="submission" date="2023-03" db="EMBL/GenBank/DDBJ databases">
        <title>Massive genome expansion in bonnet fungi (Mycena s.s.) driven by repeated elements and novel gene families across ecological guilds.</title>
        <authorList>
            <consortium name="Lawrence Berkeley National Laboratory"/>
            <person name="Harder C.B."/>
            <person name="Miyauchi S."/>
            <person name="Viragh M."/>
            <person name="Kuo A."/>
            <person name="Thoen E."/>
            <person name="Andreopoulos B."/>
            <person name="Lu D."/>
            <person name="Skrede I."/>
            <person name="Drula E."/>
            <person name="Henrissat B."/>
            <person name="Morin E."/>
            <person name="Kohler A."/>
            <person name="Barry K."/>
            <person name="LaButti K."/>
            <person name="Morin E."/>
            <person name="Salamov A."/>
            <person name="Lipzen A."/>
            <person name="Mereny Z."/>
            <person name="Hegedus B."/>
            <person name="Baldrian P."/>
            <person name="Stursova M."/>
            <person name="Weitz H."/>
            <person name="Taylor A."/>
            <person name="Grigoriev I.V."/>
            <person name="Nagy L.G."/>
            <person name="Martin F."/>
            <person name="Kauserud H."/>
        </authorList>
    </citation>
    <scope>NUCLEOTIDE SEQUENCE</scope>
    <source>
        <strain evidence="1">CBHHK188m</strain>
    </source>
</reference>
<gene>
    <name evidence="1" type="ORF">DFH07DRAFT_744931</name>
</gene>
<evidence type="ECO:0000313" key="1">
    <source>
        <dbReference type="EMBL" id="KAJ7752519.1"/>
    </source>
</evidence>
<organism evidence="1 2">
    <name type="scientific">Mycena maculata</name>
    <dbReference type="NCBI Taxonomy" id="230809"/>
    <lineage>
        <taxon>Eukaryota</taxon>
        <taxon>Fungi</taxon>
        <taxon>Dikarya</taxon>
        <taxon>Basidiomycota</taxon>
        <taxon>Agaricomycotina</taxon>
        <taxon>Agaricomycetes</taxon>
        <taxon>Agaricomycetidae</taxon>
        <taxon>Agaricales</taxon>
        <taxon>Marasmiineae</taxon>
        <taxon>Mycenaceae</taxon>
        <taxon>Mycena</taxon>
    </lineage>
</organism>
<dbReference type="Proteomes" id="UP001215280">
    <property type="component" value="Unassembled WGS sequence"/>
</dbReference>
<dbReference type="Gene3D" id="3.30.420.10">
    <property type="entry name" value="Ribonuclease H-like superfamily/Ribonuclease H"/>
    <property type="match status" value="1"/>
</dbReference>
<dbReference type="InterPro" id="IPR036397">
    <property type="entry name" value="RNaseH_sf"/>
</dbReference>
<dbReference type="AlphaFoldDB" id="A0AAD7IXM4"/>